<proteinExistence type="predicted"/>
<dbReference type="Gene3D" id="3.40.720.10">
    <property type="entry name" value="Alkaline Phosphatase, subunit A"/>
    <property type="match status" value="1"/>
</dbReference>
<evidence type="ECO:0000313" key="2">
    <source>
        <dbReference type="Proteomes" id="UP000613743"/>
    </source>
</evidence>
<dbReference type="InterPro" id="IPR002591">
    <property type="entry name" value="Phosphodiest/P_Trfase"/>
</dbReference>
<dbReference type="RefSeq" id="WP_229779690.1">
    <property type="nucleotide sequence ID" value="NZ_BMPZ01000001.1"/>
</dbReference>
<dbReference type="Pfam" id="PF01663">
    <property type="entry name" value="Phosphodiest"/>
    <property type="match status" value="1"/>
</dbReference>
<name>A0A917N650_9GAMM</name>
<evidence type="ECO:0000313" key="1">
    <source>
        <dbReference type="EMBL" id="GGI69336.1"/>
    </source>
</evidence>
<sequence length="967" mass="109670">MKFTARMVRNHYVKRVLTFGVATMLPAMLWSLSAVAKPSLKDVPIFGGVITYAGVLKNQLQDTWQFSQRLVRDTSVFLVAGMTLDAYILTLPIDRQLKQRLLVQISDPTYAIPLVYFLRMFYDRYTGVAEGDLFKAYMQQNYSPAALTQYEHSLFQITESSFAESEHTAPAGEHKSVFPLSRDTISAILIVYDALVDIGTWQDDGQLPEHYQYLTNSAADQKVIEQVRPILIDALKKLLSSMDDGDIKQAVQHVVEDENTAEAVTVSLIDFVRLNVLKAYRQYANEIHRKQQLKAWLNSSFKQTPHDVVEFLQSQNERKLAVQIVVDGLQQGLLEGLVNPHFPFIQQAFAQHKLQSQSTSAGMKPITYTQQVDFLQRLQSPYEDAHYLPFFKQLYRTQRAGIVQHGIASTPTISVRNLPIVKTGAKVSGEMGTGIPNFHFVDRDKDRAYYFYGNDALQLDRLVEENQVKTMFERLHHLNTLNCNAQYDWYAHTSYDALLNLAIGEKQRDFGEKRCLRELQVRGKAEVKLRQHRAKLLAQIERFSSMSNWRFFAKFTLYWELLEALNDYGDIAFNGLPDYTLIYNPWPDHFAHFKGPFSDEIIAPTGELNRLDYWLQQYSNAYTHAGVADKTLWGMAGDHGLTPVYQIINPEEVALEPLAAEYDVAIEVRKISSDEGEGPKLTNAMNPPSMRDVDIVVASTAGGNYMLDLFNSSQGWHVQPQYSELQQWRPIAASHNKVKAPLNDTAPILSIPLVDELAMRLKDSLDYMVVREDDCGDLSCKVRLVGHRYGKRHDEIIELKDKFISYYSLTASEPVLLGVRDNNVYLNPASTVASAWRQELIQTCLSHSQQQKWCTAAQWREVSLGSPKPDSVNQLIQLYQEPRAGTINLFPLPGMGYNTKVPGRHAGESYLEKDAFIGLWGAGVAQDKPRLSVGENGSLAPTIYQYLTQEPVHAGEKGWGYPVLQIK</sequence>
<reference evidence="1" key="1">
    <citation type="journal article" date="2014" name="Int. J. Syst. Evol. Microbiol.">
        <title>Complete genome sequence of Corynebacterium casei LMG S-19264T (=DSM 44701T), isolated from a smear-ripened cheese.</title>
        <authorList>
            <consortium name="US DOE Joint Genome Institute (JGI-PGF)"/>
            <person name="Walter F."/>
            <person name="Albersmeier A."/>
            <person name="Kalinowski J."/>
            <person name="Ruckert C."/>
        </authorList>
    </citation>
    <scope>NUCLEOTIDE SEQUENCE</scope>
    <source>
        <strain evidence="1">JCM 30804</strain>
    </source>
</reference>
<protein>
    <submittedName>
        <fullName evidence="1">Nucleotide pyrophosphatase</fullName>
    </submittedName>
</protein>
<dbReference type="AlphaFoldDB" id="A0A917N650"/>
<comment type="caution">
    <text evidence="1">The sequence shown here is derived from an EMBL/GenBank/DDBJ whole genome shotgun (WGS) entry which is preliminary data.</text>
</comment>
<dbReference type="EMBL" id="BMPZ01000001">
    <property type="protein sequence ID" value="GGI69336.1"/>
    <property type="molecule type" value="Genomic_DNA"/>
</dbReference>
<organism evidence="1 2">
    <name type="scientific">Shewanella gelidii</name>
    <dbReference type="NCBI Taxonomy" id="1642821"/>
    <lineage>
        <taxon>Bacteria</taxon>
        <taxon>Pseudomonadati</taxon>
        <taxon>Pseudomonadota</taxon>
        <taxon>Gammaproteobacteria</taxon>
        <taxon>Alteromonadales</taxon>
        <taxon>Shewanellaceae</taxon>
        <taxon>Shewanella</taxon>
    </lineage>
</organism>
<dbReference type="SUPFAM" id="SSF53649">
    <property type="entry name" value="Alkaline phosphatase-like"/>
    <property type="match status" value="1"/>
</dbReference>
<gene>
    <name evidence="1" type="ORF">GCM10009332_02970</name>
</gene>
<accession>A0A917N650</accession>
<dbReference type="InterPro" id="IPR017850">
    <property type="entry name" value="Alkaline_phosphatase_core_sf"/>
</dbReference>
<reference evidence="1" key="2">
    <citation type="submission" date="2020-09" db="EMBL/GenBank/DDBJ databases">
        <authorList>
            <person name="Sun Q."/>
            <person name="Ohkuma M."/>
        </authorList>
    </citation>
    <scope>NUCLEOTIDE SEQUENCE</scope>
    <source>
        <strain evidence="1">JCM 30804</strain>
    </source>
</reference>
<keyword evidence="2" id="KW-1185">Reference proteome</keyword>
<dbReference type="Proteomes" id="UP000613743">
    <property type="component" value="Unassembled WGS sequence"/>
</dbReference>